<organism evidence="7 8">
    <name type="scientific">Grimontia celer</name>
    <dbReference type="NCBI Taxonomy" id="1796497"/>
    <lineage>
        <taxon>Bacteria</taxon>
        <taxon>Pseudomonadati</taxon>
        <taxon>Pseudomonadota</taxon>
        <taxon>Gammaproteobacteria</taxon>
        <taxon>Vibrionales</taxon>
        <taxon>Vibrionaceae</taxon>
        <taxon>Grimontia</taxon>
    </lineage>
</organism>
<comment type="pathway">
    <text evidence="4">Quinol/quinone metabolism; 1,4-dihydroxy-2-naphthoate biosynthesis; 1,4-dihydroxy-2-naphthoate from chorismate: step 4/7.</text>
</comment>
<dbReference type="Gene3D" id="3.20.20.120">
    <property type="entry name" value="Enolase-like C-terminal domain"/>
    <property type="match status" value="1"/>
</dbReference>
<feature type="binding site" evidence="4">
    <location>
        <position position="215"/>
    </location>
    <ligand>
        <name>Mg(2+)</name>
        <dbReference type="ChEBI" id="CHEBI:18420"/>
    </ligand>
</feature>
<dbReference type="UniPathway" id="UPA00079"/>
<keyword evidence="4" id="KW-0474">Menaquinone biosynthesis</keyword>
<reference evidence="8" key="1">
    <citation type="submission" date="2016-02" db="EMBL/GenBank/DDBJ databases">
        <authorList>
            <person name="Rodrigo-Torres Lidia"/>
            <person name="Arahal R.David."/>
        </authorList>
    </citation>
    <scope>NUCLEOTIDE SEQUENCE [LARGE SCALE GENOMIC DNA]</scope>
    <source>
        <strain evidence="8">CECT 9029</strain>
    </source>
</reference>
<dbReference type="SMART" id="SM00922">
    <property type="entry name" value="MR_MLE"/>
    <property type="match status" value="1"/>
</dbReference>
<comment type="pathway">
    <text evidence="4">Quinol/quinone metabolism; menaquinone biosynthesis.</text>
</comment>
<keyword evidence="8" id="KW-1185">Reference proteome</keyword>
<dbReference type="InterPro" id="IPR029065">
    <property type="entry name" value="Enolase_C-like"/>
</dbReference>
<comment type="catalytic activity">
    <reaction evidence="4">
        <text>(1R,6R)-6-hydroxy-2-succinyl-cyclohexa-2,4-diene-1-carboxylate = 2-succinylbenzoate + H2O</text>
        <dbReference type="Rhea" id="RHEA:10196"/>
        <dbReference type="ChEBI" id="CHEBI:15377"/>
        <dbReference type="ChEBI" id="CHEBI:18325"/>
        <dbReference type="ChEBI" id="CHEBI:58689"/>
        <dbReference type="EC" id="4.2.1.113"/>
    </reaction>
</comment>
<feature type="active site" description="Proton acceptor" evidence="4">
    <location>
        <position position="237"/>
    </location>
</feature>
<keyword evidence="3 4" id="KW-0456">Lyase</keyword>
<keyword evidence="2 4" id="KW-0460">Magnesium</keyword>
<dbReference type="AlphaFoldDB" id="A0A128EZX9"/>
<evidence type="ECO:0000256" key="1">
    <source>
        <dbReference type="ARBA" id="ARBA00022723"/>
    </source>
</evidence>
<evidence type="ECO:0000256" key="5">
    <source>
        <dbReference type="NCBIfam" id="TIGR01927"/>
    </source>
</evidence>
<evidence type="ECO:0000256" key="3">
    <source>
        <dbReference type="ARBA" id="ARBA00023239"/>
    </source>
</evidence>
<dbReference type="STRING" id="1796497.GCE9029_01852"/>
<dbReference type="InterPro" id="IPR041338">
    <property type="entry name" value="OSBS_N"/>
</dbReference>
<accession>A0A128EZX9</accession>
<gene>
    <name evidence="4 7" type="primary">menC</name>
    <name evidence="7" type="ORF">GCE9029_01852</name>
</gene>
<dbReference type="SFLD" id="SFLDG00180">
    <property type="entry name" value="muconate_cycloisomerase"/>
    <property type="match status" value="1"/>
</dbReference>
<feature type="binding site" evidence="4">
    <location>
        <position position="163"/>
    </location>
    <ligand>
        <name>Mg(2+)</name>
        <dbReference type="ChEBI" id="CHEBI:18420"/>
    </ligand>
</feature>
<dbReference type="SUPFAM" id="SSF51604">
    <property type="entry name" value="Enolase C-terminal domain-like"/>
    <property type="match status" value="1"/>
</dbReference>
<evidence type="ECO:0000256" key="2">
    <source>
        <dbReference type="ARBA" id="ARBA00022842"/>
    </source>
</evidence>
<dbReference type="HAMAP" id="MF_00470">
    <property type="entry name" value="MenC_1"/>
    <property type="match status" value="1"/>
</dbReference>
<comment type="cofactor">
    <cofactor evidence="4">
        <name>a divalent metal cation</name>
        <dbReference type="ChEBI" id="CHEBI:60240"/>
    </cofactor>
</comment>
<dbReference type="PANTHER" id="PTHR48073">
    <property type="entry name" value="O-SUCCINYLBENZOATE SYNTHASE-RELATED"/>
    <property type="match status" value="1"/>
</dbReference>
<keyword evidence="1 4" id="KW-0479">Metal-binding</keyword>
<name>A0A128EZX9_9GAMM</name>
<proteinExistence type="inferred from homology"/>
<feature type="binding site" evidence="4">
    <location>
        <position position="192"/>
    </location>
    <ligand>
        <name>Mg(2+)</name>
        <dbReference type="ChEBI" id="CHEBI:18420"/>
    </ligand>
</feature>
<dbReference type="Pfam" id="PF21508">
    <property type="entry name" value="MenC_N"/>
    <property type="match status" value="1"/>
</dbReference>
<dbReference type="NCBIfam" id="NF003473">
    <property type="entry name" value="PRK05105.1"/>
    <property type="match status" value="1"/>
</dbReference>
<dbReference type="EMBL" id="FIZX01000001">
    <property type="protein sequence ID" value="CZF80103.1"/>
    <property type="molecule type" value="Genomic_DNA"/>
</dbReference>
<dbReference type="InterPro" id="IPR036849">
    <property type="entry name" value="Enolase-like_C_sf"/>
</dbReference>
<dbReference type="GO" id="GO:0043748">
    <property type="term" value="F:O-succinylbenzoate synthase activity"/>
    <property type="evidence" value="ECO:0007669"/>
    <property type="project" value="UniProtKB-EC"/>
</dbReference>
<dbReference type="UniPathway" id="UPA01057">
    <property type="reaction ID" value="UER00165"/>
</dbReference>
<sequence>MKHATLYRYSLPMDSGVILRHTRLAQRDGLIVELKDGDKSGRGEIAPLPEFSAETIEQAQTQIELCLAQWLEGGEIDWDALYPSVAFGLSVALAELDGEIPAEGNFLAAPLCSGDPDELVEKLAELPGEKVAKIKVGLYEPIRDGMVVNMFLEILPDLRLRLDANRQWTPAKAAQFANYVNPAFRSRIAFLEEPCQAPVQSLAFSEETGIAIAWDETLRDEGFSLECETGLSAIVIKPTLVGSLQTVKALVEQAHTMGLEVVISSSIESSFGLNTLARIAHWLTPETVPGLDTVSLFGEQLELAWPGCELALKTLTDCEVVWRAHQ</sequence>
<dbReference type="EC" id="4.2.1.113" evidence="4 5"/>
<evidence type="ECO:0000313" key="8">
    <source>
        <dbReference type="Proteomes" id="UP000071641"/>
    </source>
</evidence>
<evidence type="ECO:0000256" key="4">
    <source>
        <dbReference type="HAMAP-Rule" id="MF_00470"/>
    </source>
</evidence>
<dbReference type="InterPro" id="IPR010196">
    <property type="entry name" value="OSB_synthase_MenC1"/>
</dbReference>
<comment type="similarity">
    <text evidence="4">Belongs to the mandelate racemase/muconate lactonizing enzyme family. MenC type 1 subfamily.</text>
</comment>
<dbReference type="SUPFAM" id="SSF54826">
    <property type="entry name" value="Enolase N-terminal domain-like"/>
    <property type="match status" value="1"/>
</dbReference>
<dbReference type="CDD" id="cd03320">
    <property type="entry name" value="OSBS"/>
    <property type="match status" value="1"/>
</dbReference>
<evidence type="ECO:0000313" key="7">
    <source>
        <dbReference type="EMBL" id="CZF80103.1"/>
    </source>
</evidence>
<dbReference type="SFLD" id="SFLDS00001">
    <property type="entry name" value="Enolase"/>
    <property type="match status" value="1"/>
</dbReference>
<dbReference type="GO" id="GO:0009234">
    <property type="term" value="P:menaquinone biosynthetic process"/>
    <property type="evidence" value="ECO:0007669"/>
    <property type="project" value="UniProtKB-UniRule"/>
</dbReference>
<dbReference type="Pfam" id="PF13378">
    <property type="entry name" value="MR_MLE_C"/>
    <property type="match status" value="1"/>
</dbReference>
<dbReference type="OrthoDB" id="3725747at2"/>
<dbReference type="Proteomes" id="UP000071641">
    <property type="component" value="Unassembled WGS sequence"/>
</dbReference>
<dbReference type="InterPro" id="IPR013342">
    <property type="entry name" value="Mandelate_racemase_C"/>
</dbReference>
<dbReference type="SFLD" id="SFLDF00009">
    <property type="entry name" value="o-succinylbenzoate_synthase"/>
    <property type="match status" value="1"/>
</dbReference>
<protein>
    <recommendedName>
        <fullName evidence="4 5">o-succinylbenzoate synthase</fullName>
        <shortName evidence="4">OSB synthase</shortName>
        <shortName evidence="4">OSBS</shortName>
        <ecNumber evidence="4 5">4.2.1.113</ecNumber>
    </recommendedName>
    <alternativeName>
        <fullName evidence="4">4-(2'-carboxyphenyl)-4-oxybutyric acid synthase</fullName>
    </alternativeName>
    <alternativeName>
        <fullName evidence="4">o-succinylbenzoic acid synthase</fullName>
    </alternativeName>
</protein>
<dbReference type="InterPro" id="IPR029017">
    <property type="entry name" value="Enolase-like_N"/>
</dbReference>
<comment type="function">
    <text evidence="4">Converts 2-succinyl-6-hydroxy-2,4-cyclohexadiene-1-carboxylate (SHCHC) to 2-succinylbenzoate (OSB).</text>
</comment>
<dbReference type="Gene3D" id="3.30.390.10">
    <property type="entry name" value="Enolase-like, N-terminal domain"/>
    <property type="match status" value="1"/>
</dbReference>
<feature type="domain" description="Mandelate racemase/muconate lactonizing enzyme C-terminal" evidence="6">
    <location>
        <begin position="116"/>
        <end position="211"/>
    </location>
</feature>
<dbReference type="PANTHER" id="PTHR48073:SF2">
    <property type="entry name" value="O-SUCCINYLBENZOATE SYNTHASE"/>
    <property type="match status" value="1"/>
</dbReference>
<evidence type="ECO:0000259" key="6">
    <source>
        <dbReference type="SMART" id="SM00922"/>
    </source>
</evidence>
<dbReference type="GO" id="GO:0000287">
    <property type="term" value="F:magnesium ion binding"/>
    <property type="evidence" value="ECO:0007669"/>
    <property type="project" value="UniProtKB-UniRule"/>
</dbReference>
<dbReference type="NCBIfam" id="TIGR01927">
    <property type="entry name" value="menC_gam_Gplu"/>
    <property type="match status" value="1"/>
</dbReference>
<dbReference type="RefSeq" id="WP_062662839.1">
    <property type="nucleotide sequence ID" value="NZ_FIZX01000001.1"/>
</dbReference>
<feature type="active site" description="Proton donor" evidence="4">
    <location>
        <position position="135"/>
    </location>
</feature>